<organism evidence="1 2">
    <name type="scientific">Terrabacter aerolatus</name>
    <dbReference type="NCBI Taxonomy" id="422442"/>
    <lineage>
        <taxon>Bacteria</taxon>
        <taxon>Bacillati</taxon>
        <taxon>Actinomycetota</taxon>
        <taxon>Actinomycetes</taxon>
        <taxon>Micrococcales</taxon>
        <taxon>Intrasporangiaceae</taxon>
        <taxon>Terrabacter</taxon>
    </lineage>
</organism>
<dbReference type="RefSeq" id="WP_147064473.1">
    <property type="nucleotide sequence ID" value="NZ_BAAARO010000023.1"/>
</dbReference>
<protein>
    <submittedName>
        <fullName evidence="1">Uncharacterized protein</fullName>
    </submittedName>
</protein>
<comment type="caution">
    <text evidence="1">The sequence shown here is derived from an EMBL/GenBank/DDBJ whole genome shotgun (WGS) entry which is preliminary data.</text>
</comment>
<sequence>MADAAPAHGAPRRITITAEPFTRTIDGVEFGWKVHHHDDGTYTVTIEPGDFICYYEPWDGYEYDT</sequence>
<keyword evidence="2" id="KW-1185">Reference proteome</keyword>
<proteinExistence type="predicted"/>
<accession>A0A512CYZ0</accession>
<evidence type="ECO:0000313" key="1">
    <source>
        <dbReference type="EMBL" id="GEO29424.1"/>
    </source>
</evidence>
<evidence type="ECO:0000313" key="2">
    <source>
        <dbReference type="Proteomes" id="UP000321534"/>
    </source>
</evidence>
<reference evidence="1 2" key="1">
    <citation type="submission" date="2019-07" db="EMBL/GenBank/DDBJ databases">
        <title>Whole genome shotgun sequence of Terrabacter aerolatus NBRC 106305.</title>
        <authorList>
            <person name="Hosoyama A."/>
            <person name="Uohara A."/>
            <person name="Ohji S."/>
            <person name="Ichikawa N."/>
        </authorList>
    </citation>
    <scope>NUCLEOTIDE SEQUENCE [LARGE SCALE GENOMIC DNA]</scope>
    <source>
        <strain evidence="1 2">NBRC 106305</strain>
    </source>
</reference>
<dbReference type="AlphaFoldDB" id="A0A512CYZ0"/>
<dbReference type="OrthoDB" id="9155636at2"/>
<dbReference type="EMBL" id="BJYX01000004">
    <property type="protein sequence ID" value="GEO29424.1"/>
    <property type="molecule type" value="Genomic_DNA"/>
</dbReference>
<name>A0A512CYZ0_9MICO</name>
<dbReference type="Proteomes" id="UP000321534">
    <property type="component" value="Unassembled WGS sequence"/>
</dbReference>
<gene>
    <name evidence="1" type="ORF">TAE01_12340</name>
</gene>